<dbReference type="AlphaFoldDB" id="A0A2T4DW17"/>
<sequence length="105" mass="11680">MELGELSIISRQGVELKAHVVDLSTIEQDHHALEQERYLSGYDMNCNNSEVELNAPVGSIPIHPLDIHMEGDYISGAFKDNQRASGPYKVKIWLMLEESAKAIGS</sequence>
<evidence type="ECO:0000313" key="2">
    <source>
        <dbReference type="Proteomes" id="UP000240608"/>
    </source>
</evidence>
<protein>
    <submittedName>
        <fullName evidence="1">Uncharacterized protein</fullName>
    </submittedName>
</protein>
<proteinExistence type="predicted"/>
<dbReference type="Proteomes" id="UP000240608">
    <property type="component" value="Unassembled WGS sequence"/>
</dbReference>
<name>A0A2T4DW17_9BACT</name>
<reference evidence="1 2" key="1">
    <citation type="submission" date="2018-03" db="EMBL/GenBank/DDBJ databases">
        <title>Cross-interface Injection: A General Nanoliter Liquid Handling Method Applied to Single Cells Genome Amplification Automated Nanoliter Liquid Handling Applied to Single Cell Multiple Displacement Amplification.</title>
        <authorList>
            <person name="Yun J."/>
            <person name="Xu P."/>
            <person name="Xu J."/>
            <person name="Dai X."/>
            <person name="Wang Y."/>
            <person name="Zheng X."/>
            <person name="Cao C."/>
            <person name="Yi Q."/>
            <person name="Zhu Y."/>
            <person name="Wang L."/>
            <person name="Dong Z."/>
            <person name="Huang Y."/>
            <person name="Huang L."/>
            <person name="Du W."/>
        </authorList>
    </citation>
    <scope>NUCLEOTIDE SEQUENCE [LARGE SCALE GENOMIC DNA]</scope>
    <source>
        <strain evidence="1 2">Z-D1-2</strain>
    </source>
</reference>
<accession>A0A2T4DW17</accession>
<evidence type="ECO:0000313" key="1">
    <source>
        <dbReference type="EMBL" id="PTB98004.1"/>
    </source>
</evidence>
<comment type="caution">
    <text evidence="1">The sequence shown here is derived from an EMBL/GenBank/DDBJ whole genome shotgun (WGS) entry which is preliminary data.</text>
</comment>
<gene>
    <name evidence="1" type="ORF">C9994_00155</name>
</gene>
<organism evidence="1 2">
    <name type="scientific">Marivirga lumbricoides</name>
    <dbReference type="NCBI Taxonomy" id="1046115"/>
    <lineage>
        <taxon>Bacteria</taxon>
        <taxon>Pseudomonadati</taxon>
        <taxon>Bacteroidota</taxon>
        <taxon>Cytophagia</taxon>
        <taxon>Cytophagales</taxon>
        <taxon>Marivirgaceae</taxon>
        <taxon>Marivirga</taxon>
    </lineage>
</organism>
<dbReference type="EMBL" id="PYVU01000001">
    <property type="protein sequence ID" value="PTB98004.1"/>
    <property type="molecule type" value="Genomic_DNA"/>
</dbReference>